<feature type="compositionally biased region" description="Low complexity" evidence="4">
    <location>
        <begin position="35"/>
        <end position="64"/>
    </location>
</feature>
<reference evidence="6" key="1">
    <citation type="submission" date="2016-10" db="EMBL/GenBank/DDBJ databases">
        <authorList>
            <person name="de Groot N.N."/>
        </authorList>
    </citation>
    <scope>NUCLEOTIDE SEQUENCE [LARGE SCALE GENOMIC DNA]</scope>
    <source>
        <strain evidence="6">DSM 43163</strain>
    </source>
</reference>
<comment type="similarity">
    <text evidence="1">Belongs to the metallo-dependent hydrolases superfamily. NagA family.</text>
</comment>
<gene>
    <name evidence="6" type="ORF">SAMN04489712_102630</name>
</gene>
<sequence length="453" mass="45706">MTSLLIAARALVAAPPAASLRGPAPSDAPVPTPSAPAAAPGEPGTPAAAGGISPDAPADPPGDGHQASRVLSPGWLRVDGGVIAEVGEGPPPGPPDIRLQAGTLAPGLVDLQVNGFFGYDMVDADESGWQTVVTRLPETGVTAFLPTFITAPVRVQAAALRRTEGLLPRLPAGARVLGVHLEGPFLSEKRRGAHNPAWLTDPTPDALALLLETGLVKLVTLAPEREGGLDAVRTLTESGVLVSVGHSDATAEQVAQAADAGARKVTHLFNAQSGIHHRAPGVAAQALADPRLHPGLILDLHHVAPVAARLAFNAAPGRIVLVTDAASAAGMPPGRYELGGEPIDLPADGPPLRADGAIAGSALRLDAAVGNAIALGVGTAAAVDAATRVPADLIGRPDLGRLAPGAAADLTWLAPDGSGALRARRTWVAGAEVWNAETRGSGGSSPRDERTTR</sequence>
<dbReference type="InterPro" id="IPR032466">
    <property type="entry name" value="Metal_Hydrolase"/>
</dbReference>
<dbReference type="GO" id="GO:0008448">
    <property type="term" value="F:N-acetylglucosamine-6-phosphate deacetylase activity"/>
    <property type="evidence" value="ECO:0007669"/>
    <property type="project" value="InterPro"/>
</dbReference>
<feature type="signal peptide" evidence="5">
    <location>
        <begin position="1"/>
        <end position="19"/>
    </location>
</feature>
<dbReference type="AlphaFoldDB" id="A0A1H5W8X3"/>
<dbReference type="GO" id="GO:0006046">
    <property type="term" value="P:N-acetylglucosamine catabolic process"/>
    <property type="evidence" value="ECO:0007669"/>
    <property type="project" value="TreeGrafter"/>
</dbReference>
<evidence type="ECO:0000313" key="7">
    <source>
        <dbReference type="Proteomes" id="UP000236723"/>
    </source>
</evidence>
<evidence type="ECO:0000256" key="5">
    <source>
        <dbReference type="SAM" id="SignalP"/>
    </source>
</evidence>
<dbReference type="CDD" id="cd00854">
    <property type="entry name" value="NagA"/>
    <property type="match status" value="1"/>
</dbReference>
<protein>
    <submittedName>
        <fullName evidence="6">N-acetylglucosamine 6-phosphate deacetylase</fullName>
    </submittedName>
</protein>
<feature type="chain" id="PRO_5009288048" evidence="5">
    <location>
        <begin position="20"/>
        <end position="453"/>
    </location>
</feature>
<keyword evidence="5" id="KW-0732">Signal</keyword>
<feature type="region of interest" description="Disordered" evidence="4">
    <location>
        <begin position="17"/>
        <end position="69"/>
    </location>
</feature>
<dbReference type="Proteomes" id="UP000236723">
    <property type="component" value="Unassembled WGS sequence"/>
</dbReference>
<dbReference type="EMBL" id="FNVO01000002">
    <property type="protein sequence ID" value="SEF95818.1"/>
    <property type="molecule type" value="Genomic_DNA"/>
</dbReference>
<evidence type="ECO:0000256" key="2">
    <source>
        <dbReference type="ARBA" id="ARBA00022723"/>
    </source>
</evidence>
<dbReference type="RefSeq" id="WP_235017690.1">
    <property type="nucleotide sequence ID" value="NZ_FNVO01000002.1"/>
</dbReference>
<organism evidence="6 7">
    <name type="scientific">Thermomonospora echinospora</name>
    <dbReference type="NCBI Taxonomy" id="1992"/>
    <lineage>
        <taxon>Bacteria</taxon>
        <taxon>Bacillati</taxon>
        <taxon>Actinomycetota</taxon>
        <taxon>Actinomycetes</taxon>
        <taxon>Streptosporangiales</taxon>
        <taxon>Thermomonosporaceae</taxon>
        <taxon>Thermomonospora</taxon>
    </lineage>
</organism>
<dbReference type="Gene3D" id="2.30.40.10">
    <property type="entry name" value="Urease, subunit C, domain 1"/>
    <property type="match status" value="1"/>
</dbReference>
<dbReference type="SUPFAM" id="SSF51556">
    <property type="entry name" value="Metallo-dependent hydrolases"/>
    <property type="match status" value="1"/>
</dbReference>
<evidence type="ECO:0000256" key="4">
    <source>
        <dbReference type="SAM" id="MobiDB-lite"/>
    </source>
</evidence>
<keyword evidence="3" id="KW-0378">Hydrolase</keyword>
<evidence type="ECO:0000256" key="3">
    <source>
        <dbReference type="ARBA" id="ARBA00022801"/>
    </source>
</evidence>
<accession>A0A1H5W8X3</accession>
<dbReference type="PANTHER" id="PTHR11113:SF14">
    <property type="entry name" value="N-ACETYLGLUCOSAMINE-6-PHOSPHATE DEACETYLASE"/>
    <property type="match status" value="1"/>
</dbReference>
<dbReference type="Gene3D" id="3.20.20.140">
    <property type="entry name" value="Metal-dependent hydrolases"/>
    <property type="match status" value="1"/>
</dbReference>
<keyword evidence="2" id="KW-0479">Metal-binding</keyword>
<dbReference type="InterPro" id="IPR003764">
    <property type="entry name" value="GlcNAc_6-P_deAcase"/>
</dbReference>
<dbReference type="InterPro" id="IPR011059">
    <property type="entry name" value="Metal-dep_hydrolase_composite"/>
</dbReference>
<evidence type="ECO:0000313" key="6">
    <source>
        <dbReference type="EMBL" id="SEF95818.1"/>
    </source>
</evidence>
<dbReference type="GO" id="GO:0046872">
    <property type="term" value="F:metal ion binding"/>
    <property type="evidence" value="ECO:0007669"/>
    <property type="project" value="UniProtKB-KW"/>
</dbReference>
<proteinExistence type="inferred from homology"/>
<dbReference type="NCBIfam" id="TIGR00221">
    <property type="entry name" value="nagA"/>
    <property type="match status" value="1"/>
</dbReference>
<keyword evidence="7" id="KW-1185">Reference proteome</keyword>
<name>A0A1H5W8X3_9ACTN</name>
<dbReference type="SUPFAM" id="SSF51338">
    <property type="entry name" value="Composite domain of metallo-dependent hydrolases"/>
    <property type="match status" value="1"/>
</dbReference>
<evidence type="ECO:0000256" key="1">
    <source>
        <dbReference type="ARBA" id="ARBA00010716"/>
    </source>
</evidence>
<dbReference type="PANTHER" id="PTHR11113">
    <property type="entry name" value="N-ACETYLGLUCOSAMINE-6-PHOSPHATE DEACETYLASE"/>
    <property type="match status" value="1"/>
</dbReference>